<dbReference type="PANTHER" id="PTHR30477:SF0">
    <property type="entry name" value="METAL TRANSPORT SYSTEM MEMBRANE PROTEIN TM_0125-RELATED"/>
    <property type="match status" value="1"/>
</dbReference>
<dbReference type="InterPro" id="IPR001626">
    <property type="entry name" value="ABC_TroCD"/>
</dbReference>
<keyword evidence="6" id="KW-0813">Transport</keyword>
<dbReference type="RefSeq" id="WP_278012213.1">
    <property type="nucleotide sequence ID" value="NZ_CP121208.1"/>
</dbReference>
<protein>
    <submittedName>
        <fullName evidence="8">Metal ABC transporter permease</fullName>
    </submittedName>
</protein>
<keyword evidence="5 7" id="KW-0472">Membrane</keyword>
<dbReference type="Gene3D" id="1.10.3470.10">
    <property type="entry name" value="ABC transporter involved in vitamin B12 uptake, BtuC"/>
    <property type="match status" value="1"/>
</dbReference>
<evidence type="ECO:0000256" key="4">
    <source>
        <dbReference type="ARBA" id="ARBA00022989"/>
    </source>
</evidence>
<feature type="transmembrane region" description="Helical" evidence="7">
    <location>
        <begin position="70"/>
        <end position="89"/>
    </location>
</feature>
<proteinExistence type="inferred from homology"/>
<sequence>MIYEMLSSPLMQRAFIVAILVGLTAPVIGTYLVQRRLTLLGDGIGHIALTGVALGWLAASAANAASVEAWAIPGAVVASVLGALGIEWMRSSGHTAGDVALAILFYGGIAGGVLLIGIAGGTTANLNAYLFGSISTVRESDVYWTFALTLFILAVGLGLRGPLFVLCLDEEHARASGLNVPLLSALVSVTAALTVSVSMRVVGALMVSALMIVPVAIAQLVAKSFRATMHIAMGVGVVVALAGLTTTYVKPWSPGATIVIYAIILYTIVAAIRPLASRLFTRNIAFSTFPDRKREYGSANDSPTHGDH</sequence>
<dbReference type="CDD" id="cd06550">
    <property type="entry name" value="TM_ABC_iron-siderophores_like"/>
    <property type="match status" value="1"/>
</dbReference>
<dbReference type="Proteomes" id="UP001215216">
    <property type="component" value="Chromosome"/>
</dbReference>
<feature type="transmembrane region" description="Helical" evidence="7">
    <location>
        <begin position="101"/>
        <end position="122"/>
    </location>
</feature>
<dbReference type="InterPro" id="IPR037294">
    <property type="entry name" value="ABC_BtuC-like"/>
</dbReference>
<comment type="similarity">
    <text evidence="2 6">Belongs to the ABC-3 integral membrane protein family.</text>
</comment>
<name>A0ABY8FX10_9ACTO</name>
<dbReference type="Pfam" id="PF00950">
    <property type="entry name" value="ABC-3"/>
    <property type="match status" value="1"/>
</dbReference>
<comment type="subcellular location">
    <subcellularLocation>
        <location evidence="6">Cell membrane</location>
        <topology evidence="6">Multi-pass membrane protein</topology>
    </subcellularLocation>
    <subcellularLocation>
        <location evidence="1">Membrane</location>
        <topology evidence="1">Multi-pass membrane protein</topology>
    </subcellularLocation>
</comment>
<feature type="transmembrane region" description="Helical" evidence="7">
    <location>
        <begin position="229"/>
        <end position="249"/>
    </location>
</feature>
<gene>
    <name evidence="8" type="ORF">P7079_05105</name>
</gene>
<accession>A0ABY8FX10</accession>
<evidence type="ECO:0000256" key="1">
    <source>
        <dbReference type="ARBA" id="ARBA00004141"/>
    </source>
</evidence>
<reference evidence="8 9" key="1">
    <citation type="submission" date="2023-03" db="EMBL/GenBank/DDBJ databases">
        <title>Complete genome of Arcanobacterium canis strain DSM 25104 isolated in 2010 from a canine otitis externa in Germany.</title>
        <authorList>
            <person name="Borowiak M."/>
            <person name="Kreitlow A."/>
            <person name="Malorny B."/>
            <person name="Laemmler C."/>
            <person name="Prenger-Berninghoff E."/>
            <person name="Ploetz M."/>
            <person name="Abdulmawjood A."/>
        </authorList>
    </citation>
    <scope>NUCLEOTIDE SEQUENCE [LARGE SCALE GENOMIC DNA]</scope>
    <source>
        <strain evidence="8 9">DSM 25104</strain>
    </source>
</reference>
<dbReference type="PANTHER" id="PTHR30477">
    <property type="entry name" value="ABC-TRANSPORTER METAL-BINDING PROTEIN"/>
    <property type="match status" value="1"/>
</dbReference>
<dbReference type="SUPFAM" id="SSF81345">
    <property type="entry name" value="ABC transporter involved in vitamin B12 uptake, BtuC"/>
    <property type="match status" value="1"/>
</dbReference>
<evidence type="ECO:0000256" key="5">
    <source>
        <dbReference type="ARBA" id="ARBA00023136"/>
    </source>
</evidence>
<evidence type="ECO:0000256" key="3">
    <source>
        <dbReference type="ARBA" id="ARBA00022692"/>
    </source>
</evidence>
<keyword evidence="3 6" id="KW-0812">Transmembrane</keyword>
<evidence type="ECO:0000256" key="7">
    <source>
        <dbReference type="SAM" id="Phobius"/>
    </source>
</evidence>
<feature type="transmembrane region" description="Helical" evidence="7">
    <location>
        <begin position="178"/>
        <end position="195"/>
    </location>
</feature>
<organism evidence="8 9">
    <name type="scientific">Arcanobacterium canis</name>
    <dbReference type="NCBI Taxonomy" id="999183"/>
    <lineage>
        <taxon>Bacteria</taxon>
        <taxon>Bacillati</taxon>
        <taxon>Actinomycetota</taxon>
        <taxon>Actinomycetes</taxon>
        <taxon>Actinomycetales</taxon>
        <taxon>Actinomycetaceae</taxon>
        <taxon>Arcanobacterium</taxon>
    </lineage>
</organism>
<keyword evidence="9" id="KW-1185">Reference proteome</keyword>
<feature type="transmembrane region" description="Helical" evidence="7">
    <location>
        <begin position="45"/>
        <end position="64"/>
    </location>
</feature>
<evidence type="ECO:0000313" key="9">
    <source>
        <dbReference type="Proteomes" id="UP001215216"/>
    </source>
</evidence>
<feature type="transmembrane region" description="Helical" evidence="7">
    <location>
        <begin position="201"/>
        <end position="222"/>
    </location>
</feature>
<evidence type="ECO:0000313" key="8">
    <source>
        <dbReference type="EMBL" id="WFM82787.1"/>
    </source>
</evidence>
<feature type="transmembrane region" description="Helical" evidence="7">
    <location>
        <begin position="255"/>
        <end position="276"/>
    </location>
</feature>
<feature type="transmembrane region" description="Helical" evidence="7">
    <location>
        <begin position="142"/>
        <end position="166"/>
    </location>
</feature>
<evidence type="ECO:0000256" key="2">
    <source>
        <dbReference type="ARBA" id="ARBA00008034"/>
    </source>
</evidence>
<keyword evidence="4 7" id="KW-1133">Transmembrane helix</keyword>
<dbReference type="EMBL" id="CP121208">
    <property type="protein sequence ID" value="WFM82787.1"/>
    <property type="molecule type" value="Genomic_DNA"/>
</dbReference>
<evidence type="ECO:0000256" key="6">
    <source>
        <dbReference type="RuleBase" id="RU003943"/>
    </source>
</evidence>
<feature type="transmembrane region" description="Helical" evidence="7">
    <location>
        <begin position="14"/>
        <end position="33"/>
    </location>
</feature>